<evidence type="ECO:0000313" key="1">
    <source>
        <dbReference type="EMBL" id="QWU98529.1"/>
    </source>
</evidence>
<dbReference type="RefSeq" id="WP_216691733.1">
    <property type="nucleotide sequence ID" value="NZ_CP076680.1"/>
</dbReference>
<gene>
    <name evidence="1" type="ORF">KQR59_05285</name>
</gene>
<keyword evidence="2" id="KW-1185">Reference proteome</keyword>
<dbReference type="EMBL" id="CP076680">
    <property type="protein sequence ID" value="QWU98529.1"/>
    <property type="molecule type" value="Genomic_DNA"/>
</dbReference>
<organism evidence="1 2">
    <name type="scientific">Francisella salimarina</name>
    <dbReference type="NCBI Taxonomy" id="2599927"/>
    <lineage>
        <taxon>Bacteria</taxon>
        <taxon>Pseudomonadati</taxon>
        <taxon>Pseudomonadota</taxon>
        <taxon>Gammaproteobacteria</taxon>
        <taxon>Thiotrichales</taxon>
        <taxon>Francisellaceae</taxon>
        <taxon>Francisella</taxon>
    </lineage>
</organism>
<reference evidence="1 2" key="1">
    <citation type="submission" date="2021-06" db="EMBL/GenBank/DDBJ databases">
        <title>Ulceroglandular infection and bacteremia caused by Francisella salimarina in an immunocompromised patient, France.</title>
        <authorList>
            <person name="Hennebique A."/>
            <person name="Caspar Y."/>
            <person name="Maurin M."/>
            <person name="Boisset S."/>
            <person name="Pelloux I."/>
            <person name="Gallego-Hernanz M.P."/>
            <person name="Burucoa C."/>
            <person name="Cazenave-Roblot F."/>
            <person name="Plouzeau C."/>
            <person name="Rammaert B."/>
        </authorList>
    </citation>
    <scope>NUCLEOTIDE SEQUENCE [LARGE SCALE GENOMIC DNA]</scope>
    <source>
        <strain evidence="1 2">CHUGA-F75</strain>
    </source>
</reference>
<accession>A0AAJ4NM79</accession>
<sequence>MKYFKSYNHELYAEKLYDFICHMDKDKYKDDTFFDYLIKKKINDKPSEFNLCVYDDYKTDDSQFWLNVLGLRYFLQENIVYFREVLKISEKNFFTFLYDMDFMLRHSIVEGCAFYEAPLIVDYSEGDVKPISSINRLDAYMVLTKYMPKIFELYESNDEEITTPVLKELIKSMSLDICSVGNTDLCASDVFFIKVNASAPEQVALEEFKKIFRSQKKKVNTFKNYVFSETKSIFFREMLPVIDLYLFTSLYNYKVPNVSTYLKWTYTCTKKDCKENCDCYKDIDNGNFIKKFKKISTEILNEENLLWLVQSASKK</sequence>
<dbReference type="KEGG" id="fsr:KQR59_05285"/>
<name>A0AAJ4NM79_9GAMM</name>
<evidence type="ECO:0000313" key="2">
    <source>
        <dbReference type="Proteomes" id="UP000683421"/>
    </source>
</evidence>
<protein>
    <submittedName>
        <fullName evidence="1">Uncharacterized protein</fullName>
    </submittedName>
</protein>
<dbReference type="AlphaFoldDB" id="A0AAJ4NM79"/>
<dbReference type="Proteomes" id="UP000683421">
    <property type="component" value="Chromosome"/>
</dbReference>
<proteinExistence type="predicted"/>